<reference evidence="2 3" key="1">
    <citation type="journal article" date="2018" name="Sci. Rep.">
        <title>Genomic signatures of local adaptation to the degree of environmental predictability in rotifers.</title>
        <authorList>
            <person name="Franch-Gras L."/>
            <person name="Hahn C."/>
            <person name="Garcia-Roger E.M."/>
            <person name="Carmona M.J."/>
            <person name="Serra M."/>
            <person name="Gomez A."/>
        </authorList>
    </citation>
    <scope>NUCLEOTIDE SEQUENCE [LARGE SCALE GENOMIC DNA]</scope>
    <source>
        <strain evidence="2">HYR1</strain>
    </source>
</reference>
<evidence type="ECO:0000259" key="1">
    <source>
        <dbReference type="Pfam" id="PF00974"/>
    </source>
</evidence>
<dbReference type="InterPro" id="IPR001903">
    <property type="entry name" value="Rhabdo_glycop_FD"/>
</dbReference>
<protein>
    <recommendedName>
        <fullName evidence="1">Spike glycoprotein fusion domain-containing protein</fullName>
    </recommendedName>
</protein>
<comment type="caution">
    <text evidence="2">The sequence shown here is derived from an EMBL/GenBank/DDBJ whole genome shotgun (WGS) entry which is preliminary data.</text>
</comment>
<organism evidence="2 3">
    <name type="scientific">Brachionus plicatilis</name>
    <name type="common">Marine rotifer</name>
    <name type="synonym">Brachionus muelleri</name>
    <dbReference type="NCBI Taxonomy" id="10195"/>
    <lineage>
        <taxon>Eukaryota</taxon>
        <taxon>Metazoa</taxon>
        <taxon>Spiralia</taxon>
        <taxon>Gnathifera</taxon>
        <taxon>Rotifera</taxon>
        <taxon>Eurotatoria</taxon>
        <taxon>Monogononta</taxon>
        <taxon>Pseudotrocha</taxon>
        <taxon>Ploima</taxon>
        <taxon>Brachionidae</taxon>
        <taxon>Brachionus</taxon>
    </lineage>
</organism>
<dbReference type="AlphaFoldDB" id="A0A3M7PET9"/>
<proteinExistence type="predicted"/>
<feature type="non-terminal residue" evidence="2">
    <location>
        <position position="133"/>
    </location>
</feature>
<evidence type="ECO:0000313" key="2">
    <source>
        <dbReference type="EMBL" id="RMZ97631.1"/>
    </source>
</evidence>
<evidence type="ECO:0000313" key="3">
    <source>
        <dbReference type="Proteomes" id="UP000276133"/>
    </source>
</evidence>
<feature type="domain" description="Spike glycoprotein fusion" evidence="1">
    <location>
        <begin position="23"/>
        <end position="96"/>
    </location>
</feature>
<dbReference type="EMBL" id="REGN01011290">
    <property type="protein sequence ID" value="RMZ97631.1"/>
    <property type="molecule type" value="Genomic_DNA"/>
</dbReference>
<accession>A0A3M7PET9</accession>
<keyword evidence="3" id="KW-1185">Reference proteome</keyword>
<dbReference type="Pfam" id="PF00974">
    <property type="entry name" value="Rhabdo_glycop_FD"/>
    <property type="match status" value="1"/>
</dbReference>
<sequence>MIGKLAFQKFYLFGKLSNQVYGNGYQCEKKKHFLITSMSFFGQKYESLRTENIIINENECKIMVLSKKCNEYNMNCVGEHCSFSEIPESRYSWMQDLSVTITPKIISAKKENDTLFNNLKCILDNSIIIWDRV</sequence>
<name>A0A3M7PET9_BRAPC</name>
<dbReference type="Proteomes" id="UP000276133">
    <property type="component" value="Unassembled WGS sequence"/>
</dbReference>
<dbReference type="SUPFAM" id="SSF161008">
    <property type="entry name" value="Viral glycoprotein ectodomain-like"/>
    <property type="match status" value="1"/>
</dbReference>
<gene>
    <name evidence="2" type="ORF">BpHYR1_015777</name>
</gene>